<keyword evidence="2" id="KW-1185">Reference proteome</keyword>
<evidence type="ECO:0000313" key="2">
    <source>
        <dbReference type="Proteomes" id="UP000264820"/>
    </source>
</evidence>
<dbReference type="AlphaFoldDB" id="A0A3Q2Y6N7"/>
<proteinExistence type="predicted"/>
<name>A0A3Q2Y6N7_HIPCM</name>
<reference evidence="1" key="1">
    <citation type="submission" date="2025-08" db="UniProtKB">
        <authorList>
            <consortium name="Ensembl"/>
        </authorList>
    </citation>
    <scope>IDENTIFICATION</scope>
</reference>
<sequence length="66" mass="7463">GLRKKKKKKTMPWACLSYADCVVSPPTVLRILKRDKFNECMNSRNGLGWHLLISGRLAKYGLSRGA</sequence>
<accession>A0A3Q2Y6N7</accession>
<dbReference type="Proteomes" id="UP000264820">
    <property type="component" value="Unplaced"/>
</dbReference>
<dbReference type="Ensembl" id="ENSHCOT00000020630.1">
    <property type="protein sequence ID" value="ENSHCOP00000013339.1"/>
    <property type="gene ID" value="ENSHCOG00000016459.1"/>
</dbReference>
<organism evidence="1 2">
    <name type="scientific">Hippocampus comes</name>
    <name type="common">Tiger tail seahorse</name>
    <dbReference type="NCBI Taxonomy" id="109280"/>
    <lineage>
        <taxon>Eukaryota</taxon>
        <taxon>Metazoa</taxon>
        <taxon>Chordata</taxon>
        <taxon>Craniata</taxon>
        <taxon>Vertebrata</taxon>
        <taxon>Euteleostomi</taxon>
        <taxon>Actinopterygii</taxon>
        <taxon>Neopterygii</taxon>
        <taxon>Teleostei</taxon>
        <taxon>Neoteleostei</taxon>
        <taxon>Acanthomorphata</taxon>
        <taxon>Syngnathiaria</taxon>
        <taxon>Syngnathiformes</taxon>
        <taxon>Syngnathoidei</taxon>
        <taxon>Syngnathidae</taxon>
        <taxon>Hippocampus</taxon>
    </lineage>
</organism>
<protein>
    <submittedName>
        <fullName evidence="1">Uncharacterized protein</fullName>
    </submittedName>
</protein>
<evidence type="ECO:0000313" key="1">
    <source>
        <dbReference type="Ensembl" id="ENSHCOP00000013339.1"/>
    </source>
</evidence>
<reference evidence="1" key="2">
    <citation type="submission" date="2025-09" db="UniProtKB">
        <authorList>
            <consortium name="Ensembl"/>
        </authorList>
    </citation>
    <scope>IDENTIFICATION</scope>
</reference>